<comment type="caution">
    <text evidence="1">The sequence shown here is derived from an EMBL/GenBank/DDBJ whole genome shotgun (WGS) entry which is preliminary data.</text>
</comment>
<gene>
    <name evidence="1" type="ORF">EAH80_04825</name>
</gene>
<organism evidence="1 2">
    <name type="scientific">Mycolicibacterium hodleri</name>
    <dbReference type="NCBI Taxonomy" id="49897"/>
    <lineage>
        <taxon>Bacteria</taxon>
        <taxon>Bacillati</taxon>
        <taxon>Actinomycetota</taxon>
        <taxon>Actinomycetes</taxon>
        <taxon>Mycobacteriales</taxon>
        <taxon>Mycobacteriaceae</taxon>
        <taxon>Mycolicibacterium</taxon>
    </lineage>
</organism>
<accession>A0A502EJ60</accession>
<dbReference type="AlphaFoldDB" id="A0A502EJ60"/>
<proteinExistence type="predicted"/>
<sequence length="123" mass="12546">MTSSTPILSADQRRALITGSTSEKRAIFSAVPQDQLRAYLAANPFTPEEEAAWKRQSVAEDADRAARMRAVADAQAARADQQQVLDVVGTVAGAATVIAGAVAPGPAVALLPMAITAASSAAG</sequence>
<dbReference type="EMBL" id="RCZG01000001">
    <property type="protein sequence ID" value="TPG37164.1"/>
    <property type="molecule type" value="Genomic_DNA"/>
</dbReference>
<evidence type="ECO:0000313" key="2">
    <source>
        <dbReference type="Proteomes" id="UP000320095"/>
    </source>
</evidence>
<keyword evidence="2" id="KW-1185">Reference proteome</keyword>
<name>A0A502EJ60_9MYCO</name>
<reference evidence="1 2" key="1">
    <citation type="journal article" date="2019" name="Environ. Microbiol.">
        <title>Species interactions and distinct microbial communities in high Arctic permafrost affected cryosols are associated with the CH4 and CO2 gas fluxes.</title>
        <authorList>
            <person name="Altshuler I."/>
            <person name="Hamel J."/>
            <person name="Turney S."/>
            <person name="Magnuson E."/>
            <person name="Levesque R."/>
            <person name="Greer C."/>
            <person name="Whyte L.G."/>
        </authorList>
    </citation>
    <scope>NUCLEOTIDE SEQUENCE [LARGE SCALE GENOMIC DNA]</scope>
    <source>
        <strain evidence="1 2">S5.20</strain>
    </source>
</reference>
<dbReference type="Proteomes" id="UP000320095">
    <property type="component" value="Unassembled WGS sequence"/>
</dbReference>
<evidence type="ECO:0000313" key="1">
    <source>
        <dbReference type="EMBL" id="TPG37164.1"/>
    </source>
</evidence>
<protein>
    <submittedName>
        <fullName evidence="1">Uncharacterized protein</fullName>
    </submittedName>
</protein>